<dbReference type="NCBIfam" id="TIGR01546">
    <property type="entry name" value="GAPDH-II_archae"/>
    <property type="match status" value="1"/>
</dbReference>
<keyword evidence="5 10" id="KW-0560">Oxidoreductase</keyword>
<feature type="domain" description="Glyceraldehyde 3-phosphate dehydrogenase NAD(P) binding" evidence="13">
    <location>
        <begin position="2"/>
        <end position="140"/>
    </location>
</feature>
<comment type="pathway">
    <text evidence="1 10 12">Carbohydrate degradation; glycolysis; pyruvate from D-glyceraldehyde 3-phosphate: step 1/5.</text>
</comment>
<name>A0A5D5AQ47_9EURY</name>
<dbReference type="CDD" id="cd02278">
    <property type="entry name" value="GAPDH_II_N"/>
    <property type="match status" value="1"/>
</dbReference>
<evidence type="ECO:0000256" key="4">
    <source>
        <dbReference type="ARBA" id="ARBA00022857"/>
    </source>
</evidence>
<evidence type="ECO:0000256" key="2">
    <source>
        <dbReference type="ARBA" id="ARBA00007406"/>
    </source>
</evidence>
<protein>
    <recommendedName>
        <fullName evidence="10 12">Glyceraldehyde-3-phosphate dehydrogenase</fullName>
        <shortName evidence="10">GAPDH</shortName>
        <ecNumber evidence="10 12">1.2.1.59</ecNumber>
    </recommendedName>
    <alternativeName>
        <fullName evidence="10">NAD(P)-dependent glyceraldehyde-3-phosphate dehydrogenase</fullName>
    </alternativeName>
</protein>
<dbReference type="HAMAP" id="MF_00559">
    <property type="entry name" value="G3P_dehdrog_arch"/>
    <property type="match status" value="1"/>
</dbReference>
<evidence type="ECO:0000256" key="12">
    <source>
        <dbReference type="RuleBase" id="RU003388"/>
    </source>
</evidence>
<comment type="subunit">
    <text evidence="3 10 12">Homotetramer.</text>
</comment>
<comment type="caution">
    <text evidence="14">The sequence shown here is derived from an EMBL/GenBank/DDBJ whole genome shotgun (WGS) entry which is preliminary data.</text>
</comment>
<dbReference type="InterPro" id="IPR020829">
    <property type="entry name" value="GlycerAld_3-P_DH_cat"/>
</dbReference>
<dbReference type="EMBL" id="VTAW01000003">
    <property type="protein sequence ID" value="TYT63163.1"/>
    <property type="molecule type" value="Genomic_DNA"/>
</dbReference>
<dbReference type="GO" id="GO:0047100">
    <property type="term" value="F:glyceraldehyde-3-phosphate dehydrogenase (NADP+) (phosphorylating) activity"/>
    <property type="evidence" value="ECO:0007669"/>
    <property type="project" value="RHEA"/>
</dbReference>
<keyword evidence="10 12" id="KW-0963">Cytoplasm</keyword>
<dbReference type="SUPFAM" id="SSF55347">
    <property type="entry name" value="Glyceraldehyde-3-phosphate dehydrogenase-like, C-terminal domain"/>
    <property type="match status" value="1"/>
</dbReference>
<dbReference type="AlphaFoldDB" id="A0A5D5AQ47"/>
<accession>A0A5D5AQ47</accession>
<evidence type="ECO:0000256" key="9">
    <source>
        <dbReference type="ARBA" id="ARBA00048853"/>
    </source>
</evidence>
<evidence type="ECO:0000256" key="1">
    <source>
        <dbReference type="ARBA" id="ARBA00004869"/>
    </source>
</evidence>
<dbReference type="RefSeq" id="WP_149080139.1">
    <property type="nucleotide sequence ID" value="NZ_VTAW01000003.1"/>
</dbReference>
<dbReference type="InterPro" id="IPR020830">
    <property type="entry name" value="GlycerAld_3-P_DH_AS"/>
</dbReference>
<dbReference type="InterPro" id="IPR036291">
    <property type="entry name" value="NAD(P)-bd_dom_sf"/>
</dbReference>
<dbReference type="Gene3D" id="3.30.360.10">
    <property type="entry name" value="Dihydrodipicolinate Reductase, domain 2"/>
    <property type="match status" value="1"/>
</dbReference>
<keyword evidence="4 10" id="KW-0521">NADP</keyword>
<dbReference type="PIRSF" id="PIRSF000149">
    <property type="entry name" value="GAP_DH"/>
    <property type="match status" value="1"/>
</dbReference>
<gene>
    <name evidence="10" type="primary">gap</name>
    <name evidence="14" type="ORF">FYC77_03570</name>
</gene>
<dbReference type="GO" id="GO:0051287">
    <property type="term" value="F:NAD binding"/>
    <property type="evidence" value="ECO:0007669"/>
    <property type="project" value="UniProtKB-UniRule"/>
</dbReference>
<dbReference type="InterPro" id="IPR020828">
    <property type="entry name" value="GlycerAld_3-P_DH_NAD(P)-bd"/>
</dbReference>
<dbReference type="GO" id="GO:0008839">
    <property type="term" value="F:4-hydroxy-tetrahydrodipicolinate reductase"/>
    <property type="evidence" value="ECO:0007669"/>
    <property type="project" value="InterPro"/>
</dbReference>
<comment type="catalytic activity">
    <reaction evidence="8 10 12">
        <text>D-glyceraldehyde 3-phosphate + phosphate + NADP(+) = (2R)-3-phospho-glyceroyl phosphate + NADPH + H(+)</text>
        <dbReference type="Rhea" id="RHEA:10296"/>
        <dbReference type="ChEBI" id="CHEBI:15378"/>
        <dbReference type="ChEBI" id="CHEBI:43474"/>
        <dbReference type="ChEBI" id="CHEBI:57604"/>
        <dbReference type="ChEBI" id="CHEBI:57783"/>
        <dbReference type="ChEBI" id="CHEBI:58349"/>
        <dbReference type="ChEBI" id="CHEBI:59776"/>
        <dbReference type="EC" id="1.2.1.59"/>
    </reaction>
</comment>
<feature type="binding site" evidence="10">
    <location>
        <begin position="194"/>
        <end position="195"/>
    </location>
    <ligand>
        <name>D-glyceraldehyde 3-phosphate</name>
        <dbReference type="ChEBI" id="CHEBI:59776"/>
    </ligand>
</feature>
<evidence type="ECO:0000256" key="3">
    <source>
        <dbReference type="ARBA" id="ARBA00011881"/>
    </source>
</evidence>
<keyword evidence="15" id="KW-1185">Reference proteome</keyword>
<dbReference type="InterPro" id="IPR020831">
    <property type="entry name" value="GlycerAld/Erythrose_P_DH"/>
</dbReference>
<evidence type="ECO:0000256" key="7">
    <source>
        <dbReference type="ARBA" id="ARBA00023152"/>
    </source>
</evidence>
<keyword evidence="7 10" id="KW-0324">Glycolysis</keyword>
<evidence type="ECO:0000313" key="15">
    <source>
        <dbReference type="Proteomes" id="UP000324104"/>
    </source>
</evidence>
<feature type="active site" description="Nucleophile" evidence="10 11">
    <location>
        <position position="140"/>
    </location>
</feature>
<dbReference type="UniPathway" id="UPA00109">
    <property type="reaction ID" value="UER00184"/>
</dbReference>
<comment type="catalytic activity">
    <reaction evidence="9 10 12">
        <text>D-glyceraldehyde 3-phosphate + phosphate + NAD(+) = (2R)-3-phospho-glyceroyl phosphate + NADH + H(+)</text>
        <dbReference type="Rhea" id="RHEA:10300"/>
        <dbReference type="ChEBI" id="CHEBI:15378"/>
        <dbReference type="ChEBI" id="CHEBI:43474"/>
        <dbReference type="ChEBI" id="CHEBI:57540"/>
        <dbReference type="ChEBI" id="CHEBI:57604"/>
        <dbReference type="ChEBI" id="CHEBI:57945"/>
        <dbReference type="ChEBI" id="CHEBI:59776"/>
        <dbReference type="EC" id="1.2.1.59"/>
    </reaction>
</comment>
<feature type="binding site" evidence="10">
    <location>
        <begin position="139"/>
        <end position="141"/>
    </location>
    <ligand>
        <name>D-glyceraldehyde 3-phosphate</name>
        <dbReference type="ChEBI" id="CHEBI:59776"/>
    </ligand>
</feature>
<evidence type="ECO:0000256" key="10">
    <source>
        <dbReference type="HAMAP-Rule" id="MF_00559"/>
    </source>
</evidence>
<dbReference type="Gene3D" id="3.40.50.720">
    <property type="entry name" value="NAD(P)-binding Rossmann-like Domain"/>
    <property type="match status" value="1"/>
</dbReference>
<evidence type="ECO:0000259" key="13">
    <source>
        <dbReference type="SMART" id="SM00846"/>
    </source>
</evidence>
<proteinExistence type="inferred from homology"/>
<feature type="binding site" evidence="10">
    <location>
        <position position="168"/>
    </location>
    <ligand>
        <name>NAD(+)</name>
        <dbReference type="ChEBI" id="CHEBI:57540"/>
    </ligand>
</feature>
<dbReference type="SUPFAM" id="SSF51735">
    <property type="entry name" value="NAD(P)-binding Rossmann-fold domains"/>
    <property type="match status" value="1"/>
</dbReference>
<dbReference type="EC" id="1.2.1.59" evidence="10 12"/>
<dbReference type="CDD" id="cd18127">
    <property type="entry name" value="GAPDH_II_C"/>
    <property type="match status" value="1"/>
</dbReference>
<evidence type="ECO:0000256" key="5">
    <source>
        <dbReference type="ARBA" id="ARBA00023002"/>
    </source>
</evidence>
<evidence type="ECO:0000313" key="14">
    <source>
        <dbReference type="EMBL" id="TYT63163.1"/>
    </source>
</evidence>
<dbReference type="GO" id="GO:0006096">
    <property type="term" value="P:glycolytic process"/>
    <property type="evidence" value="ECO:0007669"/>
    <property type="project" value="UniProtKB-UniRule"/>
</dbReference>
<dbReference type="Pfam" id="PF02800">
    <property type="entry name" value="Gp_dh_C"/>
    <property type="match status" value="1"/>
</dbReference>
<feature type="binding site" evidence="10">
    <location>
        <position position="302"/>
    </location>
    <ligand>
        <name>NAD(+)</name>
        <dbReference type="ChEBI" id="CHEBI:57540"/>
    </ligand>
</feature>
<evidence type="ECO:0000256" key="8">
    <source>
        <dbReference type="ARBA" id="ARBA00048067"/>
    </source>
</evidence>
<feature type="binding site" evidence="10">
    <location>
        <begin position="11"/>
        <end position="12"/>
    </location>
    <ligand>
        <name>NAD(+)</name>
        <dbReference type="ChEBI" id="CHEBI:57540"/>
    </ligand>
</feature>
<comment type="similarity">
    <text evidence="2 10 12">Belongs to the glyceraldehyde-3-phosphate dehydrogenase family.</text>
</comment>
<dbReference type="GO" id="GO:0050661">
    <property type="term" value="F:NADP binding"/>
    <property type="evidence" value="ECO:0007669"/>
    <property type="project" value="UniProtKB-UniRule"/>
</dbReference>
<dbReference type="InterPro" id="IPR006436">
    <property type="entry name" value="Glyceraldehyde-3-P_DH_2_arc"/>
</dbReference>
<feature type="binding site" evidence="10">
    <location>
        <position position="110"/>
    </location>
    <ligand>
        <name>NAD(+)</name>
        <dbReference type="ChEBI" id="CHEBI:57540"/>
    </ligand>
</feature>
<dbReference type="GO" id="GO:0009089">
    <property type="term" value="P:lysine biosynthetic process via diaminopimelate"/>
    <property type="evidence" value="ECO:0007669"/>
    <property type="project" value="InterPro"/>
</dbReference>
<organism evidence="14 15">
    <name type="scientific">Natrialba swarupiae</name>
    <dbReference type="NCBI Taxonomy" id="2448032"/>
    <lineage>
        <taxon>Archaea</taxon>
        <taxon>Methanobacteriati</taxon>
        <taxon>Methanobacteriota</taxon>
        <taxon>Stenosarchaea group</taxon>
        <taxon>Halobacteria</taxon>
        <taxon>Halobacteriales</taxon>
        <taxon>Natrialbaceae</taxon>
        <taxon>Natrialba</taxon>
    </lineage>
</organism>
<evidence type="ECO:0000256" key="6">
    <source>
        <dbReference type="ARBA" id="ARBA00023027"/>
    </source>
</evidence>
<reference evidence="14 15" key="1">
    <citation type="submission" date="2019-08" db="EMBL/GenBank/DDBJ databases">
        <title>Archaea genome.</title>
        <authorList>
            <person name="Kajale S."/>
            <person name="Shouche Y."/>
            <person name="Deshpande N."/>
            <person name="Sharma A."/>
        </authorList>
    </citation>
    <scope>NUCLEOTIDE SEQUENCE [LARGE SCALE GENOMIC DNA]</scope>
    <source>
        <strain evidence="14 15">ESP3B_9</strain>
    </source>
</reference>
<dbReference type="Proteomes" id="UP000324104">
    <property type="component" value="Unassembled WGS sequence"/>
</dbReference>
<dbReference type="GO" id="GO:0004365">
    <property type="term" value="F:glyceraldehyde-3-phosphate dehydrogenase (NAD+) (phosphorylating) activity"/>
    <property type="evidence" value="ECO:0007669"/>
    <property type="project" value="UniProtKB-UniRule"/>
</dbReference>
<dbReference type="SMART" id="SM00846">
    <property type="entry name" value="Gp_dh_N"/>
    <property type="match status" value="1"/>
</dbReference>
<dbReference type="InterPro" id="IPR000846">
    <property type="entry name" value="DapB_N"/>
</dbReference>
<dbReference type="GO" id="GO:0005737">
    <property type="term" value="C:cytoplasm"/>
    <property type="evidence" value="ECO:0007669"/>
    <property type="project" value="UniProtKB-SubCell"/>
</dbReference>
<dbReference type="Pfam" id="PF01113">
    <property type="entry name" value="DapB_N"/>
    <property type="match status" value="1"/>
</dbReference>
<dbReference type="NCBIfam" id="NF003251">
    <property type="entry name" value="PRK04207.1"/>
    <property type="match status" value="1"/>
</dbReference>
<comment type="subcellular location">
    <subcellularLocation>
        <location evidence="10 12">Cytoplasm</location>
    </subcellularLocation>
</comment>
<evidence type="ECO:0000256" key="11">
    <source>
        <dbReference type="PIRSR" id="PIRSR000149-1"/>
    </source>
</evidence>
<sequence length="355" mass="38484">MIRVGVNGYGTIGKRVADAVRAQPDMEVCGVAKRSPNYVAVGATEAGYPVYAADDDRAHEFAAAGIDLAGSVDKLVAESDVVVDATPSGVGAENRPLYEHHDTPALFQGGEDATVAEVSFNARVNYDEAEDADYVRVVSCNTTGLSRFLAPLYENYGIEKARVTLVRRGGDPDQTGRGPINDAVPDPISIPSHHGPDVQTIFPKLDIDTIGLKVPTTMMHLHTVNVTLENEPDDVTEIRDRLRSEDRILTIPDYAGIDGAGTLKDFALDAGRPRGDIWENCVWEESITLRGRDLYCMQAIHQESDVVPENVDAIRALSGHLTGPESRSLTNETLGIGFSRLDGRESRTLDRQTAD</sequence>
<dbReference type="PROSITE" id="PS00071">
    <property type="entry name" value="GAPDH"/>
    <property type="match status" value="1"/>
</dbReference>
<keyword evidence="6 10" id="KW-0520">NAD</keyword>